<dbReference type="RefSeq" id="WP_013487140.1">
    <property type="nucleotide sequence ID" value="NC_014829.1"/>
</dbReference>
<proteinExistence type="inferred from homology"/>
<feature type="active site" description="Proton acceptor" evidence="2">
    <location>
        <position position="76"/>
    </location>
</feature>
<protein>
    <recommendedName>
        <fullName evidence="3">Gamma-glutamylcyclotransferase family protein</fullName>
    </recommendedName>
</protein>
<dbReference type="KEGG" id="bco:Bcell_0517"/>
<evidence type="ECO:0000313" key="6">
    <source>
        <dbReference type="Proteomes" id="UP000001401"/>
    </source>
</evidence>
<dbReference type="Pfam" id="PF06094">
    <property type="entry name" value="GGACT"/>
    <property type="match status" value="1"/>
</dbReference>
<sequence length="135" mass="15997">MKKKHFVFCYGTLRKNESNHHLLKDANCICEHSLTEGKMFDTGYGYPVIIQDAISKVHGELYEITDEELDMLDRLEGYESRSAQHNLYERIRQKVITHKGEYEAFVYIEGVNQNLCTTYIEHGDWKVYRKNREDD</sequence>
<feature type="domain" description="Gamma-glutamylcyclotransferase AIG2-like" evidence="4">
    <location>
        <begin position="7"/>
        <end position="126"/>
    </location>
</feature>
<dbReference type="EMBL" id="CP002394">
    <property type="protein sequence ID" value="ADU28799.1"/>
    <property type="molecule type" value="Genomic_DNA"/>
</dbReference>
<dbReference type="InterPro" id="IPR013024">
    <property type="entry name" value="GGCT-like"/>
</dbReference>
<accession>E6TXI5</accession>
<dbReference type="HOGENOM" id="CLU_083466_2_3_9"/>
<dbReference type="PANTHER" id="PTHR12510">
    <property type="entry name" value="TROPONIN C-AKIN-1 PROTEIN"/>
    <property type="match status" value="1"/>
</dbReference>
<dbReference type="AlphaFoldDB" id="E6TXI5"/>
<dbReference type="InterPro" id="IPR039126">
    <property type="entry name" value="GGACT"/>
</dbReference>
<evidence type="ECO:0000256" key="3">
    <source>
        <dbReference type="RuleBase" id="RU367036"/>
    </source>
</evidence>
<name>E6TXI5_EVAC2</name>
<comment type="similarity">
    <text evidence="1 3">Belongs to the gamma-glutamylcyclotransferase family.</text>
</comment>
<dbReference type="STRING" id="649639.Bcell_0517"/>
<evidence type="ECO:0000313" key="5">
    <source>
        <dbReference type="EMBL" id="ADU28799.1"/>
    </source>
</evidence>
<dbReference type="CDD" id="cd06661">
    <property type="entry name" value="GGCT_like"/>
    <property type="match status" value="1"/>
</dbReference>
<keyword evidence="6" id="KW-1185">Reference proteome</keyword>
<dbReference type="Gene3D" id="3.10.490.10">
    <property type="entry name" value="Gamma-glutamyl cyclotransferase-like"/>
    <property type="match status" value="1"/>
</dbReference>
<dbReference type="SUPFAM" id="SSF110857">
    <property type="entry name" value="Gamma-glutamyl cyclotransferase-like"/>
    <property type="match status" value="1"/>
</dbReference>
<dbReference type="OrthoDB" id="8538589at2"/>
<dbReference type="GO" id="GO:0061929">
    <property type="term" value="F:gamma-glutamylaminecyclotransferase activity"/>
    <property type="evidence" value="ECO:0007669"/>
    <property type="project" value="InterPro"/>
</dbReference>
<evidence type="ECO:0000259" key="4">
    <source>
        <dbReference type="Pfam" id="PF06094"/>
    </source>
</evidence>
<dbReference type="GO" id="GO:0005829">
    <property type="term" value="C:cytosol"/>
    <property type="evidence" value="ECO:0007669"/>
    <property type="project" value="TreeGrafter"/>
</dbReference>
<dbReference type="InterPro" id="IPR009288">
    <property type="entry name" value="AIG2-like_dom"/>
</dbReference>
<organism evidence="5 6">
    <name type="scientific">Evansella cellulosilytica (strain ATCC 21833 / DSM 2522 / FERM P-1141 / JCM 9156 / N-4)</name>
    <name type="common">Bacillus cellulosilyticus</name>
    <dbReference type="NCBI Taxonomy" id="649639"/>
    <lineage>
        <taxon>Bacteria</taxon>
        <taxon>Bacillati</taxon>
        <taxon>Bacillota</taxon>
        <taxon>Bacilli</taxon>
        <taxon>Bacillales</taxon>
        <taxon>Bacillaceae</taxon>
        <taxon>Evansella</taxon>
    </lineage>
</organism>
<evidence type="ECO:0000256" key="2">
    <source>
        <dbReference type="PIRSR" id="PIRSR639126-1"/>
    </source>
</evidence>
<dbReference type="PANTHER" id="PTHR12510:SF4">
    <property type="entry name" value="GAMMA-GLUTAMYLAMINECYCLOTRANSFERASE"/>
    <property type="match status" value="1"/>
</dbReference>
<gene>
    <name evidence="5" type="ordered locus">Bcell_0517</name>
</gene>
<reference evidence="5" key="1">
    <citation type="submission" date="2010-12" db="EMBL/GenBank/DDBJ databases">
        <title>Complete sequence of Bacillus cellulosilyticus DSM 2522.</title>
        <authorList>
            <consortium name="US DOE Joint Genome Institute"/>
            <person name="Lucas S."/>
            <person name="Copeland A."/>
            <person name="Lapidus A."/>
            <person name="Cheng J.-F."/>
            <person name="Bruce D."/>
            <person name="Goodwin L."/>
            <person name="Pitluck S."/>
            <person name="Chertkov O."/>
            <person name="Detter J.C."/>
            <person name="Han C."/>
            <person name="Tapia R."/>
            <person name="Land M."/>
            <person name="Hauser L."/>
            <person name="Jeffries C."/>
            <person name="Kyrpides N."/>
            <person name="Ivanova N."/>
            <person name="Mikhailova N."/>
            <person name="Brumm P."/>
            <person name="Mead D."/>
            <person name="Woyke T."/>
        </authorList>
    </citation>
    <scope>NUCLEOTIDE SEQUENCE [LARGE SCALE GENOMIC DNA]</scope>
    <source>
        <strain evidence="5">DSM 2522</strain>
    </source>
</reference>
<dbReference type="InterPro" id="IPR036568">
    <property type="entry name" value="GGCT-like_sf"/>
</dbReference>
<evidence type="ECO:0000256" key="1">
    <source>
        <dbReference type="ARBA" id="ARBA00008861"/>
    </source>
</evidence>
<dbReference type="Proteomes" id="UP000001401">
    <property type="component" value="Chromosome"/>
</dbReference>
<dbReference type="eggNOG" id="COG2105">
    <property type="taxonomic scope" value="Bacteria"/>
</dbReference>